<dbReference type="InterPro" id="IPR036554">
    <property type="entry name" value="GHMP_kinase_C_sf"/>
</dbReference>
<dbReference type="Gene3D" id="3.30.70.890">
    <property type="entry name" value="GHMP kinase, C-terminal domain"/>
    <property type="match status" value="1"/>
</dbReference>
<dbReference type="NCBIfam" id="TIGR00191">
    <property type="entry name" value="thrB"/>
    <property type="match status" value="1"/>
</dbReference>
<evidence type="ECO:0000256" key="1">
    <source>
        <dbReference type="ARBA" id="ARBA00022605"/>
    </source>
</evidence>
<sequence>MIPTDATASSRSARAFAPASVGNIGVGFDLLGHAIEGPGDSATVRLIDEPTVRMDGIDGDVPGLARIPLDAPRNTAGRALIALREHLGLSQGFAITLHKGIALGSGLGGSAASCVAALVAANALLETPLSREALYPFALEGEAVASGSLHGDNVAPMLLGGVALATRTRAIRLDVPDLYCAAVHPEHVLETREARAVLAPPYPLGDFVRQSEHLALFLTGLARGDRALIAAGLRDVLVEPRRAALIPGFDRVKQAALDHGALGASISGAGPTVFGWFDTRDAAAVAGAAMCAAFADAGLASHVYVSPVAGPRAECIA</sequence>
<keyword evidence="5 7" id="KW-0418">Kinase</keyword>
<keyword evidence="7" id="KW-0963">Cytoplasm</keyword>
<dbReference type="EMBL" id="BMXY01000002">
    <property type="protein sequence ID" value="GGZ65429.1"/>
    <property type="molecule type" value="Genomic_DNA"/>
</dbReference>
<evidence type="ECO:0000313" key="12">
    <source>
        <dbReference type="Proteomes" id="UP000643403"/>
    </source>
</evidence>
<evidence type="ECO:0000256" key="4">
    <source>
        <dbReference type="ARBA" id="ARBA00022741"/>
    </source>
</evidence>
<keyword evidence="6 7" id="KW-0067">ATP-binding</keyword>
<proteinExistence type="inferred from homology"/>
<dbReference type="NCBIfam" id="NF002288">
    <property type="entry name" value="PRK01212.1-4"/>
    <property type="match status" value="1"/>
</dbReference>
<dbReference type="RefSeq" id="WP_189449318.1">
    <property type="nucleotide sequence ID" value="NZ_BMXY01000002.1"/>
</dbReference>
<dbReference type="PRINTS" id="PR00958">
    <property type="entry name" value="HOMSERKINASE"/>
</dbReference>
<dbReference type="SUPFAM" id="SSF55060">
    <property type="entry name" value="GHMP Kinase, C-terminal domain"/>
    <property type="match status" value="1"/>
</dbReference>
<evidence type="ECO:0000313" key="11">
    <source>
        <dbReference type="EMBL" id="GGZ65429.1"/>
    </source>
</evidence>
<keyword evidence="4 7" id="KW-0547">Nucleotide-binding</keyword>
<keyword evidence="12" id="KW-1185">Reference proteome</keyword>
<organism evidence="11 12">
    <name type="scientific">Cognatilysobacter xinjiangensis</name>
    <dbReference type="NCBI Taxonomy" id="546892"/>
    <lineage>
        <taxon>Bacteria</taxon>
        <taxon>Pseudomonadati</taxon>
        <taxon>Pseudomonadota</taxon>
        <taxon>Gammaproteobacteria</taxon>
        <taxon>Lysobacterales</taxon>
        <taxon>Lysobacteraceae</taxon>
        <taxon>Cognatilysobacter</taxon>
    </lineage>
</organism>
<keyword evidence="3 7" id="KW-0791">Threonine biosynthesis</keyword>
<reference evidence="12" key="1">
    <citation type="journal article" date="2019" name="Int. J. Syst. Evol. Microbiol.">
        <title>The Global Catalogue of Microorganisms (GCM) 10K type strain sequencing project: providing services to taxonomists for standard genome sequencing and annotation.</title>
        <authorList>
            <consortium name="The Broad Institute Genomics Platform"/>
            <consortium name="The Broad Institute Genome Sequencing Center for Infectious Disease"/>
            <person name="Wu L."/>
            <person name="Ma J."/>
        </authorList>
    </citation>
    <scope>NUCLEOTIDE SEQUENCE [LARGE SCALE GENOMIC DNA]</scope>
    <source>
        <strain evidence="12">KCTC 22558</strain>
    </source>
</reference>
<dbReference type="Pfam" id="PF00288">
    <property type="entry name" value="GHMP_kinases_N"/>
    <property type="match status" value="1"/>
</dbReference>
<comment type="subcellular location">
    <subcellularLocation>
        <location evidence="7">Cytoplasm</location>
    </subcellularLocation>
</comment>
<evidence type="ECO:0000256" key="5">
    <source>
        <dbReference type="ARBA" id="ARBA00022777"/>
    </source>
</evidence>
<dbReference type="PANTHER" id="PTHR20861:SF1">
    <property type="entry name" value="HOMOSERINE KINASE"/>
    <property type="match status" value="1"/>
</dbReference>
<evidence type="ECO:0000256" key="3">
    <source>
        <dbReference type="ARBA" id="ARBA00022697"/>
    </source>
</evidence>
<dbReference type="SUPFAM" id="SSF54211">
    <property type="entry name" value="Ribosomal protein S5 domain 2-like"/>
    <property type="match status" value="1"/>
</dbReference>
<comment type="catalytic activity">
    <reaction evidence="7">
        <text>L-homoserine + ATP = O-phospho-L-homoserine + ADP + H(+)</text>
        <dbReference type="Rhea" id="RHEA:13985"/>
        <dbReference type="ChEBI" id="CHEBI:15378"/>
        <dbReference type="ChEBI" id="CHEBI:30616"/>
        <dbReference type="ChEBI" id="CHEBI:57476"/>
        <dbReference type="ChEBI" id="CHEBI:57590"/>
        <dbReference type="ChEBI" id="CHEBI:456216"/>
        <dbReference type="EC" id="2.7.1.39"/>
    </reaction>
</comment>
<dbReference type="InterPro" id="IPR000870">
    <property type="entry name" value="Homoserine_kinase"/>
</dbReference>
<feature type="binding site" evidence="7">
    <location>
        <begin position="102"/>
        <end position="112"/>
    </location>
    <ligand>
        <name>ATP</name>
        <dbReference type="ChEBI" id="CHEBI:30616"/>
    </ligand>
</feature>
<accession>A0ABQ3C299</accession>
<feature type="domain" description="GHMP kinase N-terminal" evidence="9">
    <location>
        <begin position="74"/>
        <end position="161"/>
    </location>
</feature>
<dbReference type="Pfam" id="PF08544">
    <property type="entry name" value="GHMP_kinases_C"/>
    <property type="match status" value="1"/>
</dbReference>
<dbReference type="PANTHER" id="PTHR20861">
    <property type="entry name" value="HOMOSERINE/4-DIPHOSPHOCYTIDYL-2-C-METHYL-D-ERYTHRITOL KINASE"/>
    <property type="match status" value="1"/>
</dbReference>
<comment type="similarity">
    <text evidence="7">Belongs to the GHMP kinase family. Homoserine kinase subfamily.</text>
</comment>
<dbReference type="InterPro" id="IPR013750">
    <property type="entry name" value="GHMP_kinase_C_dom"/>
</dbReference>
<keyword evidence="1 7" id="KW-0028">Amino-acid biosynthesis</keyword>
<dbReference type="HAMAP" id="MF_00384">
    <property type="entry name" value="Homoser_kinase"/>
    <property type="match status" value="1"/>
</dbReference>
<dbReference type="InterPro" id="IPR014721">
    <property type="entry name" value="Ribsml_uS5_D2-typ_fold_subgr"/>
</dbReference>
<comment type="caution">
    <text evidence="11">The sequence shown here is derived from an EMBL/GenBank/DDBJ whole genome shotgun (WGS) entry which is preliminary data.</text>
</comment>
<name>A0ABQ3C299_9GAMM</name>
<protein>
    <recommendedName>
        <fullName evidence="7 8">Homoserine kinase</fullName>
        <shortName evidence="7">HK</shortName>
        <shortName evidence="7">HSK</shortName>
        <ecNumber evidence="7 8">2.7.1.39</ecNumber>
    </recommendedName>
</protein>
<keyword evidence="2 7" id="KW-0808">Transferase</keyword>
<evidence type="ECO:0000256" key="8">
    <source>
        <dbReference type="NCBIfam" id="TIGR00191"/>
    </source>
</evidence>
<comment type="pathway">
    <text evidence="7">Amino-acid biosynthesis; L-threonine biosynthesis; L-threonine from L-aspartate: step 4/5.</text>
</comment>
<evidence type="ECO:0000259" key="9">
    <source>
        <dbReference type="Pfam" id="PF00288"/>
    </source>
</evidence>
<evidence type="ECO:0000256" key="2">
    <source>
        <dbReference type="ARBA" id="ARBA00022679"/>
    </source>
</evidence>
<dbReference type="Proteomes" id="UP000643403">
    <property type="component" value="Unassembled WGS sequence"/>
</dbReference>
<evidence type="ECO:0000256" key="6">
    <source>
        <dbReference type="ARBA" id="ARBA00022840"/>
    </source>
</evidence>
<evidence type="ECO:0000256" key="7">
    <source>
        <dbReference type="HAMAP-Rule" id="MF_00384"/>
    </source>
</evidence>
<comment type="function">
    <text evidence="7">Catalyzes the ATP-dependent phosphorylation of L-homoserine to L-homoserine phosphate.</text>
</comment>
<dbReference type="EC" id="2.7.1.39" evidence="7 8"/>
<dbReference type="PIRSF" id="PIRSF000676">
    <property type="entry name" value="Homoser_kin"/>
    <property type="match status" value="1"/>
</dbReference>
<dbReference type="Gene3D" id="3.30.230.10">
    <property type="match status" value="1"/>
</dbReference>
<evidence type="ECO:0000259" key="10">
    <source>
        <dbReference type="Pfam" id="PF08544"/>
    </source>
</evidence>
<dbReference type="InterPro" id="IPR006204">
    <property type="entry name" value="GHMP_kinase_N_dom"/>
</dbReference>
<gene>
    <name evidence="7 11" type="primary">thrB</name>
    <name evidence="11" type="ORF">GCM10008101_19120</name>
</gene>
<dbReference type="InterPro" id="IPR020568">
    <property type="entry name" value="Ribosomal_Su5_D2-typ_SF"/>
</dbReference>
<dbReference type="GO" id="GO:0016301">
    <property type="term" value="F:kinase activity"/>
    <property type="evidence" value="ECO:0007669"/>
    <property type="project" value="UniProtKB-KW"/>
</dbReference>
<feature type="domain" description="GHMP kinase C-terminal" evidence="10">
    <location>
        <begin position="219"/>
        <end position="295"/>
    </location>
</feature>